<feature type="domain" description="Ig-like" evidence="7">
    <location>
        <begin position="64"/>
        <end position="140"/>
    </location>
</feature>
<dbReference type="InterPro" id="IPR003597">
    <property type="entry name" value="Ig_C1-set"/>
</dbReference>
<evidence type="ECO:0000256" key="5">
    <source>
        <dbReference type="ARBA" id="ARBA00023319"/>
    </source>
</evidence>
<protein>
    <recommendedName>
        <fullName evidence="7">Ig-like domain-containing protein</fullName>
    </recommendedName>
</protein>
<dbReference type="InterPro" id="IPR013783">
    <property type="entry name" value="Ig-like_fold"/>
</dbReference>
<comment type="subcellular location">
    <subcellularLocation>
        <location evidence="1">Membrane</location>
        <topology evidence="1">Single-pass type I membrane protein</topology>
    </subcellularLocation>
</comment>
<dbReference type="InterPro" id="IPR051275">
    <property type="entry name" value="Cell_adhesion_signaling"/>
</dbReference>
<dbReference type="GO" id="GO:0005911">
    <property type="term" value="C:cell-cell junction"/>
    <property type="evidence" value="ECO:0007669"/>
    <property type="project" value="TreeGrafter"/>
</dbReference>
<dbReference type="InterPro" id="IPR013162">
    <property type="entry name" value="CD80_C2-set"/>
</dbReference>
<dbReference type="GO" id="GO:0098609">
    <property type="term" value="P:cell-cell adhesion"/>
    <property type="evidence" value="ECO:0007669"/>
    <property type="project" value="TreeGrafter"/>
</dbReference>
<keyword evidence="6" id="KW-0732">Signal</keyword>
<dbReference type="PANTHER" id="PTHR11640">
    <property type="entry name" value="NEPHRIN"/>
    <property type="match status" value="1"/>
</dbReference>
<dbReference type="AlphaFoldDB" id="A0AAV2PSV4"/>
<dbReference type="InterPro" id="IPR003599">
    <property type="entry name" value="Ig_sub"/>
</dbReference>
<accession>A0AAV2PSV4</accession>
<feature type="chain" id="PRO_5043785779" description="Ig-like domain-containing protein" evidence="6">
    <location>
        <begin position="20"/>
        <end position="599"/>
    </location>
</feature>
<evidence type="ECO:0000313" key="8">
    <source>
        <dbReference type="EMBL" id="CAL4063273.1"/>
    </source>
</evidence>
<dbReference type="Gene3D" id="2.60.40.10">
    <property type="entry name" value="Immunoglobulins"/>
    <property type="match status" value="4"/>
</dbReference>
<dbReference type="SMART" id="SM00408">
    <property type="entry name" value="IGc2"/>
    <property type="match status" value="4"/>
</dbReference>
<name>A0AAV2PSV4_MEGNR</name>
<evidence type="ECO:0000259" key="7">
    <source>
        <dbReference type="PROSITE" id="PS50835"/>
    </source>
</evidence>
<dbReference type="SMART" id="SM00407">
    <property type="entry name" value="IGc1"/>
    <property type="match status" value="1"/>
</dbReference>
<evidence type="ECO:0000256" key="6">
    <source>
        <dbReference type="SAM" id="SignalP"/>
    </source>
</evidence>
<dbReference type="PROSITE" id="PS50835">
    <property type="entry name" value="IG_LIKE"/>
    <property type="match status" value="4"/>
</dbReference>
<dbReference type="GO" id="GO:0050839">
    <property type="term" value="F:cell adhesion molecule binding"/>
    <property type="evidence" value="ECO:0007669"/>
    <property type="project" value="TreeGrafter"/>
</dbReference>
<dbReference type="InterPro" id="IPR007110">
    <property type="entry name" value="Ig-like_dom"/>
</dbReference>
<proteinExistence type="predicted"/>
<dbReference type="Pfam" id="PF13895">
    <property type="entry name" value="Ig_2"/>
    <property type="match status" value="1"/>
</dbReference>
<dbReference type="SMART" id="SM00409">
    <property type="entry name" value="IG"/>
    <property type="match status" value="5"/>
</dbReference>
<dbReference type="SUPFAM" id="SSF48726">
    <property type="entry name" value="Immunoglobulin"/>
    <property type="match status" value="5"/>
</dbReference>
<feature type="domain" description="Ig-like" evidence="7">
    <location>
        <begin position="149"/>
        <end position="251"/>
    </location>
</feature>
<evidence type="ECO:0000256" key="3">
    <source>
        <dbReference type="ARBA" id="ARBA00023157"/>
    </source>
</evidence>
<comment type="caution">
    <text evidence="8">The sequence shown here is derived from an EMBL/GenBank/DDBJ whole genome shotgun (WGS) entry which is preliminary data.</text>
</comment>
<feature type="domain" description="Ig-like" evidence="7">
    <location>
        <begin position="360"/>
        <end position="449"/>
    </location>
</feature>
<dbReference type="GO" id="GO:0005886">
    <property type="term" value="C:plasma membrane"/>
    <property type="evidence" value="ECO:0007669"/>
    <property type="project" value="TreeGrafter"/>
</dbReference>
<gene>
    <name evidence="8" type="ORF">MNOR_LOCUS3236</name>
</gene>
<keyword evidence="3" id="KW-1015">Disulfide bond</keyword>
<reference evidence="8 9" key="1">
    <citation type="submission" date="2024-05" db="EMBL/GenBank/DDBJ databases">
        <authorList>
            <person name="Wallberg A."/>
        </authorList>
    </citation>
    <scope>NUCLEOTIDE SEQUENCE [LARGE SCALE GENOMIC DNA]</scope>
</reference>
<feature type="domain" description="Ig-like" evidence="7">
    <location>
        <begin position="270"/>
        <end position="357"/>
    </location>
</feature>
<dbReference type="InterPro" id="IPR036179">
    <property type="entry name" value="Ig-like_dom_sf"/>
</dbReference>
<keyword evidence="5" id="KW-0393">Immunoglobulin domain</keyword>
<dbReference type="Proteomes" id="UP001497623">
    <property type="component" value="Unassembled WGS sequence"/>
</dbReference>
<dbReference type="EMBL" id="CAXKWB010001084">
    <property type="protein sequence ID" value="CAL4063273.1"/>
    <property type="molecule type" value="Genomic_DNA"/>
</dbReference>
<keyword evidence="2" id="KW-0472">Membrane</keyword>
<keyword evidence="9" id="KW-1185">Reference proteome</keyword>
<evidence type="ECO:0000256" key="1">
    <source>
        <dbReference type="ARBA" id="ARBA00004479"/>
    </source>
</evidence>
<sequence length="599" mass="64397">MASSARWVLVLILLQSTIATRGELGLGDNIFYHGVRRRESGQNPSESGKHNNYHRSNGEVVVADEASSLAGIEELLVVRGQEVVLDCVVEEKVSVYSDDGVVTWYHDDNEVAEDLRLSITWSGRLVMSHVIEADSGVWSCSRGLHDGQPKRLLVTIPPERPFLVYGGAPLAMGARLTTREGNALTLNCVVDGGNPAPDVSWMLGDKDITPTSQVVSTWISEEGTFSTMSNVTVSAVDKDMHNNTLTCIVHHPALPIPHHVPLRLNIEYPPDFRLRRWPSWGTPVRAGASVALFCLVDSNPPSPPFWFKETGGHTEELGMSEQGWLNLTQVTSADRGWYKCATTYEDRNYASHSVFINVQPAGELQVAPPSVVEVGVGETVQIPCTTPTSSLPLSICWTKLLEGGRVAGVQSGDALVLRKTSYADGGKYRCLASDHHSTKESQDVEIKVTGGPIVEAVNTSVLAISGRSTAVSAHICGVTDSSQVSWLPPNHVPLLKAGQRHNRFRAHNLTASSSSPGCSYAVLTIVDLQGDDAGDWVVVGVNSFGAHATLIRLNVTTAAPSVAASSATVHKGLTALVVTLSLAVIFTIHLLSTHPRGWG</sequence>
<dbReference type="Pfam" id="PF08205">
    <property type="entry name" value="C2-set_2"/>
    <property type="match status" value="1"/>
</dbReference>
<evidence type="ECO:0000313" key="9">
    <source>
        <dbReference type="Proteomes" id="UP001497623"/>
    </source>
</evidence>
<dbReference type="InterPro" id="IPR003598">
    <property type="entry name" value="Ig_sub2"/>
</dbReference>
<organism evidence="8 9">
    <name type="scientific">Meganyctiphanes norvegica</name>
    <name type="common">Northern krill</name>
    <name type="synonym">Thysanopoda norvegica</name>
    <dbReference type="NCBI Taxonomy" id="48144"/>
    <lineage>
        <taxon>Eukaryota</taxon>
        <taxon>Metazoa</taxon>
        <taxon>Ecdysozoa</taxon>
        <taxon>Arthropoda</taxon>
        <taxon>Crustacea</taxon>
        <taxon>Multicrustacea</taxon>
        <taxon>Malacostraca</taxon>
        <taxon>Eumalacostraca</taxon>
        <taxon>Eucarida</taxon>
        <taxon>Euphausiacea</taxon>
        <taxon>Euphausiidae</taxon>
        <taxon>Meganyctiphanes</taxon>
    </lineage>
</organism>
<keyword evidence="4" id="KW-0325">Glycoprotein</keyword>
<evidence type="ECO:0000256" key="4">
    <source>
        <dbReference type="ARBA" id="ARBA00023180"/>
    </source>
</evidence>
<feature type="signal peptide" evidence="6">
    <location>
        <begin position="1"/>
        <end position="19"/>
    </location>
</feature>
<evidence type="ECO:0000256" key="2">
    <source>
        <dbReference type="ARBA" id="ARBA00023136"/>
    </source>
</evidence>
<dbReference type="PANTHER" id="PTHR11640:SF155">
    <property type="entry name" value="IG-LIKE DOMAIN-CONTAINING PROTEIN"/>
    <property type="match status" value="1"/>
</dbReference>